<reference evidence="1" key="2">
    <citation type="submission" date="2021-04" db="EMBL/GenBank/DDBJ databases">
        <authorList>
            <person name="Dong X."/>
        </authorList>
    </citation>
    <scope>NUCLEOTIDE SEQUENCE</scope>
    <source>
        <strain evidence="1">LLY</strain>
    </source>
</reference>
<dbReference type="RefSeq" id="WP_250867567.1">
    <property type="nucleotide sequence ID" value="NZ_JAGSOI010000010.1"/>
</dbReference>
<accession>A0A9E5DAT6</accession>
<reference evidence="1" key="1">
    <citation type="journal article" date="2021" name="mSystems">
        <title>Bacteria and Archaea Synergistically Convert Glycine Betaine to Biogenic Methane in the Formosa Cold Seep of the South China Sea.</title>
        <authorList>
            <person name="Li L."/>
            <person name="Zhang W."/>
            <person name="Zhang S."/>
            <person name="Song L."/>
            <person name="Sun Q."/>
            <person name="Zhang H."/>
            <person name="Xiang H."/>
            <person name="Dong X."/>
        </authorList>
    </citation>
    <scope>NUCLEOTIDE SEQUENCE</scope>
    <source>
        <strain evidence="1">LLY</strain>
    </source>
</reference>
<protein>
    <submittedName>
        <fullName evidence="1">DUF2103 domain-containing protein</fullName>
    </submittedName>
</protein>
<dbReference type="Proteomes" id="UP001056766">
    <property type="component" value="Unassembled WGS sequence"/>
</dbReference>
<organism evidence="1 2">
    <name type="scientific">Methanococcoides seepicolus</name>
    <dbReference type="NCBI Taxonomy" id="2828780"/>
    <lineage>
        <taxon>Archaea</taxon>
        <taxon>Methanobacteriati</taxon>
        <taxon>Methanobacteriota</taxon>
        <taxon>Stenosarchaea group</taxon>
        <taxon>Methanomicrobia</taxon>
        <taxon>Methanosarcinales</taxon>
        <taxon>Methanosarcinaceae</taxon>
        <taxon>Methanococcoides</taxon>
    </lineage>
</organism>
<comment type="caution">
    <text evidence="1">The sequence shown here is derived from an EMBL/GenBank/DDBJ whole genome shotgun (WGS) entry which is preliminary data.</text>
</comment>
<proteinExistence type="predicted"/>
<keyword evidence="2" id="KW-1185">Reference proteome</keyword>
<dbReference type="EMBL" id="JAGSOI010000010">
    <property type="protein sequence ID" value="MCM1986202.1"/>
    <property type="molecule type" value="Genomic_DNA"/>
</dbReference>
<sequence length="116" mass="12598">MDDNTIKSKEASLKEKLRGAHTTVIGDRQGKKILAIISQHEKVKGIIPSVITVRGKSSPGGNLAAKVLPHPDEHGNLRLLLSHGTSAQEIRIVTTVATREEGEPLMEELNAMLFDI</sequence>
<evidence type="ECO:0000313" key="2">
    <source>
        <dbReference type="Proteomes" id="UP001056766"/>
    </source>
</evidence>
<name>A0A9E5DAT6_9EURY</name>
<dbReference type="Pfam" id="PF09876">
    <property type="entry name" value="DUF2103"/>
    <property type="match status" value="1"/>
</dbReference>
<evidence type="ECO:0000313" key="1">
    <source>
        <dbReference type="EMBL" id="MCM1986202.1"/>
    </source>
</evidence>
<dbReference type="AlphaFoldDB" id="A0A9E5DAT6"/>
<gene>
    <name evidence="1" type="ORF">KDK67_04140</name>
</gene>
<dbReference type="InterPro" id="IPR018664">
    <property type="entry name" value="DUF2103_metal-binding"/>
</dbReference>